<evidence type="ECO:0000256" key="2">
    <source>
        <dbReference type="SAM" id="MobiDB-lite"/>
    </source>
</evidence>
<keyword evidence="1" id="KW-0175">Coiled coil</keyword>
<dbReference type="OrthoDB" id="3519677at2759"/>
<name>A0A4Z1EQ00_9HELO</name>
<accession>A0A4Z1EQ00</accession>
<feature type="region of interest" description="Disordered" evidence="2">
    <location>
        <begin position="124"/>
        <end position="147"/>
    </location>
</feature>
<comment type="caution">
    <text evidence="3">The sequence shown here is derived from an EMBL/GenBank/DDBJ whole genome shotgun (WGS) entry which is preliminary data.</text>
</comment>
<keyword evidence="4" id="KW-1185">Reference proteome</keyword>
<protein>
    <submittedName>
        <fullName evidence="3">Uncharacterized protein</fullName>
    </submittedName>
</protein>
<dbReference type="AlphaFoldDB" id="A0A4Z1EQ00"/>
<evidence type="ECO:0000313" key="4">
    <source>
        <dbReference type="Proteomes" id="UP000297777"/>
    </source>
</evidence>
<organism evidence="3 4">
    <name type="scientific">Botrytis tulipae</name>
    <dbReference type="NCBI Taxonomy" id="87230"/>
    <lineage>
        <taxon>Eukaryota</taxon>
        <taxon>Fungi</taxon>
        <taxon>Dikarya</taxon>
        <taxon>Ascomycota</taxon>
        <taxon>Pezizomycotina</taxon>
        <taxon>Leotiomycetes</taxon>
        <taxon>Helotiales</taxon>
        <taxon>Sclerotiniaceae</taxon>
        <taxon>Botrytis</taxon>
    </lineage>
</organism>
<dbReference type="Proteomes" id="UP000297777">
    <property type="component" value="Unassembled WGS sequence"/>
</dbReference>
<evidence type="ECO:0000313" key="3">
    <source>
        <dbReference type="EMBL" id="TGO12842.1"/>
    </source>
</evidence>
<evidence type="ECO:0000256" key="1">
    <source>
        <dbReference type="SAM" id="Coils"/>
    </source>
</evidence>
<reference evidence="3 4" key="1">
    <citation type="submission" date="2017-12" db="EMBL/GenBank/DDBJ databases">
        <title>Comparative genomics of Botrytis spp.</title>
        <authorList>
            <person name="Valero-Jimenez C.A."/>
            <person name="Tapia P."/>
            <person name="Veloso J."/>
            <person name="Silva-Moreno E."/>
            <person name="Staats M."/>
            <person name="Valdes J.H."/>
            <person name="Van Kan J.A.L."/>
        </authorList>
    </citation>
    <scope>NUCLEOTIDE SEQUENCE [LARGE SCALE GENOMIC DNA]</scope>
    <source>
        <strain evidence="3 4">Bt9001</strain>
    </source>
</reference>
<sequence>MVFGNQLALFSFRLHTSGAWLSRGYAQHQVSVAQSRVSFELTYTPSPSPLSISKNKRKKIKLVTMFRTIDNIATGTNPDDRVKKLEAQVAQLQKTVEDLQKRVVEMEKSGDVEEIDLMKILEQAGFDTSVPDSEPSAENPEELKMEK</sequence>
<gene>
    <name evidence="3" type="ORF">BTUL_0081g00190</name>
</gene>
<proteinExistence type="predicted"/>
<feature type="coiled-coil region" evidence="1">
    <location>
        <begin position="82"/>
        <end position="109"/>
    </location>
</feature>
<dbReference type="EMBL" id="PQXH01000081">
    <property type="protein sequence ID" value="TGO12842.1"/>
    <property type="molecule type" value="Genomic_DNA"/>
</dbReference>